<feature type="transmembrane region" description="Helical" evidence="14">
    <location>
        <begin position="12"/>
        <end position="35"/>
    </location>
</feature>
<keyword evidence="8 14" id="KW-0378">Hydrolase</keyword>
<feature type="domain" description="CBS" evidence="18">
    <location>
        <begin position="252"/>
        <end position="310"/>
    </location>
</feature>
<evidence type="ECO:0000256" key="2">
    <source>
        <dbReference type="ARBA" id="ARBA00007931"/>
    </source>
</evidence>
<keyword evidence="6 14" id="KW-0479">Metal-binding</keyword>
<name>A0A7W3MV09_9ACTN</name>
<dbReference type="InterPro" id="IPR000644">
    <property type="entry name" value="CBS_dom"/>
</dbReference>
<feature type="binding site" evidence="16">
    <location>
        <position position="67"/>
    </location>
    <ligand>
        <name>Zn(2+)</name>
        <dbReference type="ChEBI" id="CHEBI:29105"/>
        <note>catalytic</note>
    </ligand>
</feature>
<dbReference type="GO" id="GO:0046872">
    <property type="term" value="F:metal ion binding"/>
    <property type="evidence" value="ECO:0007669"/>
    <property type="project" value="UniProtKB-UniRule"/>
</dbReference>
<gene>
    <name evidence="19" type="ORF">HNR21_001229</name>
</gene>
<keyword evidence="7" id="KW-0677">Repeat</keyword>
<evidence type="ECO:0000256" key="6">
    <source>
        <dbReference type="ARBA" id="ARBA00022723"/>
    </source>
</evidence>
<reference evidence="19 20" key="1">
    <citation type="submission" date="2020-08" db="EMBL/GenBank/DDBJ databases">
        <title>Sequencing the genomes of 1000 actinobacteria strains.</title>
        <authorList>
            <person name="Klenk H.-P."/>
        </authorList>
    </citation>
    <scope>NUCLEOTIDE SEQUENCE [LARGE SCALE GENOMIC DNA]</scope>
    <source>
        <strain evidence="19 20">DSM 45823</strain>
    </source>
</reference>
<dbReference type="AlphaFoldDB" id="A0A7W3MV09"/>
<evidence type="ECO:0000256" key="12">
    <source>
        <dbReference type="ARBA" id="ARBA00023122"/>
    </source>
</evidence>
<evidence type="ECO:0000256" key="10">
    <source>
        <dbReference type="ARBA" id="ARBA00022989"/>
    </source>
</evidence>
<dbReference type="Proteomes" id="UP000539313">
    <property type="component" value="Unassembled WGS sequence"/>
</dbReference>
<dbReference type="GO" id="GO:0005886">
    <property type="term" value="C:plasma membrane"/>
    <property type="evidence" value="ECO:0007669"/>
    <property type="project" value="UniProtKB-SubCell"/>
</dbReference>
<feature type="transmembrane region" description="Helical" evidence="14">
    <location>
        <begin position="192"/>
        <end position="210"/>
    </location>
</feature>
<feature type="transmembrane region" description="Helical" evidence="14">
    <location>
        <begin position="47"/>
        <end position="66"/>
    </location>
</feature>
<keyword evidence="12 17" id="KW-0129">CBS domain</keyword>
<dbReference type="SUPFAM" id="SSF54631">
    <property type="entry name" value="CBS-domain pair"/>
    <property type="match status" value="1"/>
</dbReference>
<keyword evidence="5 14" id="KW-0812">Transmembrane</keyword>
<evidence type="ECO:0000259" key="18">
    <source>
        <dbReference type="PROSITE" id="PS51371"/>
    </source>
</evidence>
<dbReference type="Gene3D" id="3.10.580.10">
    <property type="entry name" value="CBS-domain"/>
    <property type="match status" value="2"/>
</dbReference>
<evidence type="ECO:0000256" key="13">
    <source>
        <dbReference type="ARBA" id="ARBA00023136"/>
    </source>
</evidence>
<dbReference type="Pfam" id="PF02163">
    <property type="entry name" value="Peptidase_M50"/>
    <property type="match status" value="2"/>
</dbReference>
<sequence length="394" mass="41743">MDESFRLGTVAGIRVGINVSVLAIVAIIVVGLAFGQLPAVFPDRAPLAYAVAALVAAVAFLASLLAHELAHAIAARRHGIGVEGITLWLLGGVARLHGDPRGPKADFWIAVVGPLTSLALGAVFGVLAQVLFWVGGTGLTVGVLSYLAGLNVLLAVFNLVPAAPLDGGRVLRAALWRWRGDRTWAAVRAARAGRIFGFLLIALGVMWFVTGRGLNGLWLALVGLFLVNAAAAEEQQAQTQAWLGGVRVRDVMSPDPMTAHPSESVADFVHRVVLTHRFSTYPLLDELGRLTGLVTLNRIRAVPPAERPATTLGRIACDPDEIPRARPDQPLTDLMPRLAGCTDGRAVVVDAEDRVVGLVTPSDISRALQLGELAAADPYARHHGADMVTLPPRR</sequence>
<dbReference type="InterPro" id="IPR008915">
    <property type="entry name" value="Peptidase_M50"/>
</dbReference>
<evidence type="ECO:0000256" key="14">
    <source>
        <dbReference type="PIRNR" id="PIRNR006404"/>
    </source>
</evidence>
<dbReference type="RefSeq" id="WP_182704406.1">
    <property type="nucleotide sequence ID" value="NZ_JACJII010000001.1"/>
</dbReference>
<evidence type="ECO:0000256" key="16">
    <source>
        <dbReference type="PIRSR" id="PIRSR006404-2"/>
    </source>
</evidence>
<evidence type="ECO:0000313" key="20">
    <source>
        <dbReference type="Proteomes" id="UP000539313"/>
    </source>
</evidence>
<dbReference type="Pfam" id="PF00571">
    <property type="entry name" value="CBS"/>
    <property type="match status" value="2"/>
</dbReference>
<protein>
    <recommendedName>
        <fullName evidence="14">Zinc metalloprotease</fullName>
    </recommendedName>
</protein>
<dbReference type="SMART" id="SM00116">
    <property type="entry name" value="CBS"/>
    <property type="match status" value="2"/>
</dbReference>
<evidence type="ECO:0000256" key="15">
    <source>
        <dbReference type="PIRSR" id="PIRSR006404-1"/>
    </source>
</evidence>
<feature type="transmembrane region" description="Helical" evidence="14">
    <location>
        <begin position="146"/>
        <end position="171"/>
    </location>
</feature>
<keyword evidence="9 14" id="KW-0862">Zinc</keyword>
<evidence type="ECO:0000256" key="11">
    <source>
        <dbReference type="ARBA" id="ARBA00023049"/>
    </source>
</evidence>
<keyword evidence="3 14" id="KW-1003">Cell membrane</keyword>
<comment type="cofactor">
    <cofactor evidence="14 16">
        <name>Zn(2+)</name>
        <dbReference type="ChEBI" id="CHEBI:29105"/>
    </cofactor>
    <text evidence="14 16">Binds 1 zinc ion per subunit.</text>
</comment>
<proteinExistence type="inferred from homology"/>
<evidence type="ECO:0000256" key="8">
    <source>
        <dbReference type="ARBA" id="ARBA00022801"/>
    </source>
</evidence>
<evidence type="ECO:0000256" key="7">
    <source>
        <dbReference type="ARBA" id="ARBA00022737"/>
    </source>
</evidence>
<evidence type="ECO:0000256" key="1">
    <source>
        <dbReference type="ARBA" id="ARBA00004651"/>
    </source>
</evidence>
<feature type="binding site" evidence="16">
    <location>
        <position position="71"/>
    </location>
    <ligand>
        <name>Zn(2+)</name>
        <dbReference type="ChEBI" id="CHEBI:29105"/>
        <note>catalytic</note>
    </ligand>
</feature>
<feature type="active site" evidence="15">
    <location>
        <position position="68"/>
    </location>
</feature>
<feature type="domain" description="CBS" evidence="18">
    <location>
        <begin position="317"/>
        <end position="375"/>
    </location>
</feature>
<keyword evidence="13 14" id="KW-0472">Membrane</keyword>
<evidence type="ECO:0000256" key="9">
    <source>
        <dbReference type="ARBA" id="ARBA00022833"/>
    </source>
</evidence>
<accession>A0A7W3MV09</accession>
<dbReference type="InterPro" id="IPR016483">
    <property type="entry name" value="UCP006404_Pept_M50_CBS"/>
</dbReference>
<dbReference type="PANTHER" id="PTHR39188">
    <property type="entry name" value="MEMBRANE-ASSOCIATED ZINC METALLOPROTEASE M50B"/>
    <property type="match status" value="1"/>
</dbReference>
<evidence type="ECO:0000256" key="4">
    <source>
        <dbReference type="ARBA" id="ARBA00022670"/>
    </source>
</evidence>
<dbReference type="PROSITE" id="PS51371">
    <property type="entry name" value="CBS"/>
    <property type="match status" value="2"/>
</dbReference>
<dbReference type="GO" id="GO:0006508">
    <property type="term" value="P:proteolysis"/>
    <property type="evidence" value="ECO:0007669"/>
    <property type="project" value="UniProtKB-KW"/>
</dbReference>
<feature type="binding site" evidence="16">
    <location>
        <position position="166"/>
    </location>
    <ligand>
        <name>Zn(2+)</name>
        <dbReference type="ChEBI" id="CHEBI:29105"/>
        <note>catalytic</note>
    </ligand>
</feature>
<dbReference type="InterPro" id="IPR046342">
    <property type="entry name" value="CBS_dom_sf"/>
</dbReference>
<evidence type="ECO:0000256" key="17">
    <source>
        <dbReference type="PROSITE-ProRule" id="PRU00703"/>
    </source>
</evidence>
<comment type="caution">
    <text evidence="19">The sequence shown here is derived from an EMBL/GenBank/DDBJ whole genome shotgun (WGS) entry which is preliminary data.</text>
</comment>
<keyword evidence="10 14" id="KW-1133">Transmembrane helix</keyword>
<dbReference type="EMBL" id="JACJII010000001">
    <property type="protein sequence ID" value="MBA9002347.1"/>
    <property type="molecule type" value="Genomic_DNA"/>
</dbReference>
<keyword evidence="20" id="KW-1185">Reference proteome</keyword>
<comment type="similarity">
    <text evidence="2 14">Belongs to the peptidase M50B family.</text>
</comment>
<keyword evidence="4 14" id="KW-0645">Protease</keyword>
<feature type="transmembrane region" description="Helical" evidence="14">
    <location>
        <begin position="108"/>
        <end position="134"/>
    </location>
</feature>
<dbReference type="GO" id="GO:0008237">
    <property type="term" value="F:metallopeptidase activity"/>
    <property type="evidence" value="ECO:0007669"/>
    <property type="project" value="UniProtKB-UniRule"/>
</dbReference>
<dbReference type="CDD" id="cd06164">
    <property type="entry name" value="S2P-M50_SpoIVFB_CBS"/>
    <property type="match status" value="1"/>
</dbReference>
<dbReference type="PANTHER" id="PTHR39188:SF3">
    <property type="entry name" value="STAGE IV SPORULATION PROTEIN FB"/>
    <property type="match status" value="1"/>
</dbReference>
<keyword evidence="11 14" id="KW-0482">Metalloprotease</keyword>
<dbReference type="PIRSF" id="PIRSF006404">
    <property type="entry name" value="UCP006404_Pept_M50_CBS"/>
    <property type="match status" value="1"/>
</dbReference>
<comment type="subcellular location">
    <subcellularLocation>
        <location evidence="1 14">Cell membrane</location>
        <topology evidence="1 14">Multi-pass membrane protein</topology>
    </subcellularLocation>
</comment>
<evidence type="ECO:0000256" key="5">
    <source>
        <dbReference type="ARBA" id="ARBA00022692"/>
    </source>
</evidence>
<organism evidence="19 20">
    <name type="scientific">Thermomonospora cellulosilytica</name>
    <dbReference type="NCBI Taxonomy" id="1411118"/>
    <lineage>
        <taxon>Bacteria</taxon>
        <taxon>Bacillati</taxon>
        <taxon>Actinomycetota</taxon>
        <taxon>Actinomycetes</taxon>
        <taxon>Streptosporangiales</taxon>
        <taxon>Thermomonosporaceae</taxon>
        <taxon>Thermomonospora</taxon>
    </lineage>
</organism>
<evidence type="ECO:0000256" key="3">
    <source>
        <dbReference type="ARBA" id="ARBA00022475"/>
    </source>
</evidence>
<evidence type="ECO:0000313" key="19">
    <source>
        <dbReference type="EMBL" id="MBA9002347.1"/>
    </source>
</evidence>